<organism evidence="1 2">
    <name type="scientific">Flavobacterium terrigena</name>
    <dbReference type="NCBI Taxonomy" id="402734"/>
    <lineage>
        <taxon>Bacteria</taxon>
        <taxon>Pseudomonadati</taxon>
        <taxon>Bacteroidota</taxon>
        <taxon>Flavobacteriia</taxon>
        <taxon>Flavobacteriales</taxon>
        <taxon>Flavobacteriaceae</taxon>
        <taxon>Flavobacterium</taxon>
    </lineage>
</organism>
<dbReference type="InterPro" id="IPR013078">
    <property type="entry name" value="His_Pase_superF_clade-1"/>
</dbReference>
<dbReference type="CDD" id="cd07067">
    <property type="entry name" value="HP_PGM_like"/>
    <property type="match status" value="1"/>
</dbReference>
<evidence type="ECO:0000313" key="1">
    <source>
        <dbReference type="EMBL" id="SEI46286.1"/>
    </source>
</evidence>
<reference evidence="2" key="1">
    <citation type="submission" date="2016-10" db="EMBL/GenBank/DDBJ databases">
        <authorList>
            <person name="Varghese N."/>
            <person name="Submissions S."/>
        </authorList>
    </citation>
    <scope>NUCLEOTIDE SEQUENCE [LARGE SCALE GENOMIC DNA]</scope>
    <source>
        <strain evidence="2">DSM 17934</strain>
    </source>
</reference>
<dbReference type="OrthoDB" id="9782128at2"/>
<keyword evidence="2" id="KW-1185">Reference proteome</keyword>
<dbReference type="InterPro" id="IPR029033">
    <property type="entry name" value="His_PPase_superfam"/>
</dbReference>
<dbReference type="RefSeq" id="WP_091308015.1">
    <property type="nucleotide sequence ID" value="NZ_CBCSJU010000001.1"/>
</dbReference>
<gene>
    <name evidence="1" type="ORF">SAMN05660918_0707</name>
</gene>
<dbReference type="STRING" id="402734.SAMN05660918_0707"/>
<sequence>MEIYLVRHTEPVTPKGICYGQADVDIKEPYLEIFQEIKAQLPTDAIVYSSPLLRCKKMAEFFTDNIIFDKRLMEMNFGNWELKAWNDIPLEEINPWMDNFVTVSVPNGESFKGLHQRVGEFYTELLQKNADKIILFCHDGAIRSILSHYHKTQLKDSFSLYTIKYGEVVKIIL</sequence>
<dbReference type="Proteomes" id="UP000199702">
    <property type="component" value="Unassembled WGS sequence"/>
</dbReference>
<dbReference type="AlphaFoldDB" id="A0A1H6QW39"/>
<dbReference type="EMBL" id="FNYA01000001">
    <property type="protein sequence ID" value="SEI46286.1"/>
    <property type="molecule type" value="Genomic_DNA"/>
</dbReference>
<evidence type="ECO:0000313" key="2">
    <source>
        <dbReference type="Proteomes" id="UP000199702"/>
    </source>
</evidence>
<protein>
    <submittedName>
        <fullName evidence="1">Alpha-ribazole phosphatase</fullName>
    </submittedName>
</protein>
<dbReference type="SUPFAM" id="SSF53254">
    <property type="entry name" value="Phosphoglycerate mutase-like"/>
    <property type="match status" value="1"/>
</dbReference>
<dbReference type="Pfam" id="PF00300">
    <property type="entry name" value="His_Phos_1"/>
    <property type="match status" value="1"/>
</dbReference>
<name>A0A1H6QW39_9FLAO</name>
<dbReference type="SMART" id="SM00855">
    <property type="entry name" value="PGAM"/>
    <property type="match status" value="1"/>
</dbReference>
<proteinExistence type="predicted"/>
<accession>A0A1H6QW39</accession>
<dbReference type="Gene3D" id="3.40.50.1240">
    <property type="entry name" value="Phosphoglycerate mutase-like"/>
    <property type="match status" value="1"/>
</dbReference>